<feature type="transmembrane region" description="Helical" evidence="7">
    <location>
        <begin position="320"/>
        <end position="340"/>
    </location>
</feature>
<evidence type="ECO:0000256" key="4">
    <source>
        <dbReference type="ARBA" id="ARBA00022692"/>
    </source>
</evidence>
<name>A0A0B2A5B7_9MICO</name>
<sequence>MTTTAPAAERSTLGRGFRTLWSATAFSGLADGIGRTAVPLIATTLTKDPLQISLVTALAFVPWLVFGLPAGMIVDRYDRRIVMAVANGVRCAVALWLAVLVVTGGLSMVTLLIGVLLFGLGETLYDNATNAALTGVVERAQLDRANGWIQTAQITIDNFIAVPIGGVLFGVALALPLWVGSAAYLIPIVLVLLLPLSAARPLREPGDAPLETGVSAREAVGYVWRHRYLRSMIGFTAITGSAFAFAQAANFLFFLDTLHVKPAAIGFLTAVIGAGALVGSLIASTLVRWFGRGPVMLAANLVAGLGLLVTGLAPNLITALIAYATAALAVSTWNVPWGALRQQIVPQRLFGRVLGISRTLTWGLFPVATVLGGLVARVSLPLPFVIGGAVAMVAALAGCRLLVVGTRRAGAEALTQPATT</sequence>
<gene>
    <name evidence="9" type="ORF">LK09_04225</name>
</gene>
<comment type="subcellular location">
    <subcellularLocation>
        <location evidence="1">Cell membrane</location>
        <topology evidence="1">Multi-pass membrane protein</topology>
    </subcellularLocation>
</comment>
<dbReference type="AlphaFoldDB" id="A0A0B2A5B7"/>
<evidence type="ECO:0000313" key="9">
    <source>
        <dbReference type="EMBL" id="KHK98255.1"/>
    </source>
</evidence>
<dbReference type="InterPro" id="IPR010290">
    <property type="entry name" value="TM_effector"/>
</dbReference>
<evidence type="ECO:0000256" key="1">
    <source>
        <dbReference type="ARBA" id="ARBA00004651"/>
    </source>
</evidence>
<dbReference type="PANTHER" id="PTHR23513">
    <property type="entry name" value="INTEGRAL MEMBRANE EFFLUX PROTEIN-RELATED"/>
    <property type="match status" value="1"/>
</dbReference>
<keyword evidence="6 7" id="KW-0472">Membrane</keyword>
<accession>A0A0B2A5B7</accession>
<organism evidence="9 10">
    <name type="scientific">Microbacterium mangrovi</name>
    <dbReference type="NCBI Taxonomy" id="1348253"/>
    <lineage>
        <taxon>Bacteria</taxon>
        <taxon>Bacillati</taxon>
        <taxon>Actinomycetota</taxon>
        <taxon>Actinomycetes</taxon>
        <taxon>Micrococcales</taxon>
        <taxon>Microbacteriaceae</taxon>
        <taxon>Microbacterium</taxon>
    </lineage>
</organism>
<keyword evidence="10" id="KW-1185">Reference proteome</keyword>
<dbReference type="GO" id="GO:0005886">
    <property type="term" value="C:plasma membrane"/>
    <property type="evidence" value="ECO:0007669"/>
    <property type="project" value="UniProtKB-SubCell"/>
</dbReference>
<protein>
    <submittedName>
        <fullName evidence="9">MFS transporter</fullName>
    </submittedName>
</protein>
<dbReference type="RefSeq" id="WP_039396446.1">
    <property type="nucleotide sequence ID" value="NZ_JTDK01000006.1"/>
</dbReference>
<dbReference type="GO" id="GO:0022857">
    <property type="term" value="F:transmembrane transporter activity"/>
    <property type="evidence" value="ECO:0007669"/>
    <property type="project" value="InterPro"/>
</dbReference>
<feature type="transmembrane region" description="Helical" evidence="7">
    <location>
        <begin position="52"/>
        <end position="74"/>
    </location>
</feature>
<keyword evidence="4 7" id="KW-0812">Transmembrane</keyword>
<feature type="transmembrane region" description="Helical" evidence="7">
    <location>
        <begin position="232"/>
        <end position="253"/>
    </location>
</feature>
<dbReference type="Gene3D" id="1.20.1250.20">
    <property type="entry name" value="MFS general substrate transporter like domains"/>
    <property type="match status" value="1"/>
</dbReference>
<dbReference type="STRING" id="1348253.LK09_04225"/>
<evidence type="ECO:0000256" key="6">
    <source>
        <dbReference type="ARBA" id="ARBA00023136"/>
    </source>
</evidence>
<dbReference type="InterPro" id="IPR020846">
    <property type="entry name" value="MFS_dom"/>
</dbReference>
<dbReference type="InterPro" id="IPR036259">
    <property type="entry name" value="MFS_trans_sf"/>
</dbReference>
<dbReference type="Pfam" id="PF05977">
    <property type="entry name" value="MFS_3"/>
    <property type="match status" value="1"/>
</dbReference>
<evidence type="ECO:0000259" key="8">
    <source>
        <dbReference type="PROSITE" id="PS50850"/>
    </source>
</evidence>
<evidence type="ECO:0000256" key="7">
    <source>
        <dbReference type="SAM" id="Phobius"/>
    </source>
</evidence>
<dbReference type="PANTHER" id="PTHR23513:SF6">
    <property type="entry name" value="MAJOR FACILITATOR SUPERFAMILY ASSOCIATED DOMAIN-CONTAINING PROTEIN"/>
    <property type="match status" value="1"/>
</dbReference>
<feature type="domain" description="Major facilitator superfamily (MFS) profile" evidence="8">
    <location>
        <begin position="16"/>
        <end position="406"/>
    </location>
</feature>
<keyword evidence="3" id="KW-1003">Cell membrane</keyword>
<feature type="transmembrane region" description="Helical" evidence="7">
    <location>
        <begin position="360"/>
        <end position="378"/>
    </location>
</feature>
<evidence type="ECO:0000256" key="2">
    <source>
        <dbReference type="ARBA" id="ARBA00022448"/>
    </source>
</evidence>
<keyword evidence="2" id="KW-0813">Transport</keyword>
<dbReference type="EMBL" id="JTDK01000006">
    <property type="protein sequence ID" value="KHK98255.1"/>
    <property type="molecule type" value="Genomic_DNA"/>
</dbReference>
<dbReference type="OrthoDB" id="145388at2"/>
<dbReference type="SUPFAM" id="SSF103473">
    <property type="entry name" value="MFS general substrate transporter"/>
    <property type="match status" value="1"/>
</dbReference>
<feature type="transmembrane region" description="Helical" evidence="7">
    <location>
        <begin position="95"/>
        <end position="120"/>
    </location>
</feature>
<dbReference type="Proteomes" id="UP000031030">
    <property type="component" value="Unassembled WGS sequence"/>
</dbReference>
<evidence type="ECO:0000256" key="3">
    <source>
        <dbReference type="ARBA" id="ARBA00022475"/>
    </source>
</evidence>
<feature type="transmembrane region" description="Helical" evidence="7">
    <location>
        <begin position="295"/>
        <end position="314"/>
    </location>
</feature>
<proteinExistence type="predicted"/>
<feature type="transmembrane region" description="Helical" evidence="7">
    <location>
        <begin position="265"/>
        <end position="283"/>
    </location>
</feature>
<evidence type="ECO:0000313" key="10">
    <source>
        <dbReference type="Proteomes" id="UP000031030"/>
    </source>
</evidence>
<feature type="transmembrane region" description="Helical" evidence="7">
    <location>
        <begin position="384"/>
        <end position="403"/>
    </location>
</feature>
<comment type="caution">
    <text evidence="9">The sequence shown here is derived from an EMBL/GenBank/DDBJ whole genome shotgun (WGS) entry which is preliminary data.</text>
</comment>
<keyword evidence="5 7" id="KW-1133">Transmembrane helix</keyword>
<dbReference type="CDD" id="cd06173">
    <property type="entry name" value="MFS_MefA_like"/>
    <property type="match status" value="1"/>
</dbReference>
<dbReference type="PROSITE" id="PS50850">
    <property type="entry name" value="MFS"/>
    <property type="match status" value="1"/>
</dbReference>
<evidence type="ECO:0000256" key="5">
    <source>
        <dbReference type="ARBA" id="ARBA00022989"/>
    </source>
</evidence>
<feature type="transmembrane region" description="Helical" evidence="7">
    <location>
        <begin position="167"/>
        <end position="194"/>
    </location>
</feature>
<reference evidence="9 10" key="1">
    <citation type="submission" date="2014-11" db="EMBL/GenBank/DDBJ databases">
        <title>Genome sequence of Microbacterium mangrovi MUSC 115(T).</title>
        <authorList>
            <person name="Lee L.-H."/>
        </authorList>
    </citation>
    <scope>NUCLEOTIDE SEQUENCE [LARGE SCALE GENOMIC DNA]</scope>
    <source>
        <strain evidence="9 10">MUSC 115</strain>
    </source>
</reference>